<evidence type="ECO:0000256" key="1">
    <source>
        <dbReference type="SAM" id="MobiDB-lite"/>
    </source>
</evidence>
<proteinExistence type="predicted"/>
<name>A0A8T0W891_PANVG</name>
<feature type="compositionally biased region" description="Low complexity" evidence="1">
    <location>
        <begin position="44"/>
        <end position="53"/>
    </location>
</feature>
<dbReference type="AlphaFoldDB" id="A0A8T0W891"/>
<keyword evidence="3" id="KW-1185">Reference proteome</keyword>
<dbReference type="EMBL" id="CM029039">
    <property type="protein sequence ID" value="KAG2642086.1"/>
    <property type="molecule type" value="Genomic_DNA"/>
</dbReference>
<reference evidence="2" key="1">
    <citation type="submission" date="2020-05" db="EMBL/GenBank/DDBJ databases">
        <title>WGS assembly of Panicum virgatum.</title>
        <authorList>
            <person name="Lovell J.T."/>
            <person name="Jenkins J."/>
            <person name="Shu S."/>
            <person name="Juenger T.E."/>
            <person name="Schmutz J."/>
        </authorList>
    </citation>
    <scope>NUCLEOTIDE SEQUENCE</scope>
    <source>
        <strain evidence="2">AP13</strain>
    </source>
</reference>
<accession>A0A8T0W891</accession>
<comment type="caution">
    <text evidence="2">The sequence shown here is derived from an EMBL/GenBank/DDBJ whole genome shotgun (WGS) entry which is preliminary data.</text>
</comment>
<evidence type="ECO:0000313" key="3">
    <source>
        <dbReference type="Proteomes" id="UP000823388"/>
    </source>
</evidence>
<evidence type="ECO:0000313" key="2">
    <source>
        <dbReference type="EMBL" id="KAG2642086.1"/>
    </source>
</evidence>
<gene>
    <name evidence="2" type="ORF">PVAP13_2KG195400</name>
</gene>
<feature type="compositionally biased region" description="Low complexity" evidence="1">
    <location>
        <begin position="63"/>
        <end position="78"/>
    </location>
</feature>
<dbReference type="Proteomes" id="UP000823388">
    <property type="component" value="Chromosome 2K"/>
</dbReference>
<protein>
    <submittedName>
        <fullName evidence="2">Uncharacterized protein</fullName>
    </submittedName>
</protein>
<feature type="region of interest" description="Disordered" evidence="1">
    <location>
        <begin position="42"/>
        <end position="108"/>
    </location>
</feature>
<sequence length="108" mass="11064">MCDELVFFAVGTTPTPSPVVTDSPASQFFCSRYYSGAFSCVTDSPASQGQASSPPEPAFALGPVTVPTAPSTPSAPSPEKSVVSPAAPTEPQNAPKSGHNPILFAHQE</sequence>
<organism evidence="2 3">
    <name type="scientific">Panicum virgatum</name>
    <name type="common">Blackwell switchgrass</name>
    <dbReference type="NCBI Taxonomy" id="38727"/>
    <lineage>
        <taxon>Eukaryota</taxon>
        <taxon>Viridiplantae</taxon>
        <taxon>Streptophyta</taxon>
        <taxon>Embryophyta</taxon>
        <taxon>Tracheophyta</taxon>
        <taxon>Spermatophyta</taxon>
        <taxon>Magnoliopsida</taxon>
        <taxon>Liliopsida</taxon>
        <taxon>Poales</taxon>
        <taxon>Poaceae</taxon>
        <taxon>PACMAD clade</taxon>
        <taxon>Panicoideae</taxon>
        <taxon>Panicodae</taxon>
        <taxon>Paniceae</taxon>
        <taxon>Panicinae</taxon>
        <taxon>Panicum</taxon>
        <taxon>Panicum sect. Hiantes</taxon>
    </lineage>
</organism>